<dbReference type="RefSeq" id="WP_263543335.1">
    <property type="nucleotide sequence ID" value="NZ_JAOVZO020000003.1"/>
</dbReference>
<evidence type="ECO:0000313" key="2">
    <source>
        <dbReference type="EMBL" id="MDC8012075.1"/>
    </source>
</evidence>
<keyword evidence="1" id="KW-0812">Transmembrane</keyword>
<evidence type="ECO:0000256" key="1">
    <source>
        <dbReference type="SAM" id="Phobius"/>
    </source>
</evidence>
<evidence type="ECO:0000313" key="3">
    <source>
        <dbReference type="Proteomes" id="UP001139971"/>
    </source>
</evidence>
<keyword evidence="1" id="KW-0472">Membrane</keyword>
<name>A0A9X4BG18_9GAMM</name>
<organism evidence="2 3">
    <name type="scientific">Tahibacter soli</name>
    <dbReference type="NCBI Taxonomy" id="2983605"/>
    <lineage>
        <taxon>Bacteria</taxon>
        <taxon>Pseudomonadati</taxon>
        <taxon>Pseudomonadota</taxon>
        <taxon>Gammaproteobacteria</taxon>
        <taxon>Lysobacterales</taxon>
        <taxon>Rhodanobacteraceae</taxon>
        <taxon>Tahibacter</taxon>
    </lineage>
</organism>
<comment type="caution">
    <text evidence="2">The sequence shown here is derived from an EMBL/GenBank/DDBJ whole genome shotgun (WGS) entry which is preliminary data.</text>
</comment>
<protein>
    <submittedName>
        <fullName evidence="2">Uncharacterized protein</fullName>
    </submittedName>
</protein>
<proteinExistence type="predicted"/>
<reference evidence="2" key="1">
    <citation type="submission" date="2023-02" db="EMBL/GenBank/DDBJ databases">
        <title>Tahibacter soli sp. nov. isolated from soil.</title>
        <authorList>
            <person name="Baek J.H."/>
            <person name="Lee J.K."/>
            <person name="Choi D.G."/>
            <person name="Jeon C.O."/>
        </authorList>
    </citation>
    <scope>NUCLEOTIDE SEQUENCE</scope>
    <source>
        <strain evidence="2">BL</strain>
    </source>
</reference>
<dbReference type="Proteomes" id="UP001139971">
    <property type="component" value="Unassembled WGS sequence"/>
</dbReference>
<keyword evidence="3" id="KW-1185">Reference proteome</keyword>
<keyword evidence="1" id="KW-1133">Transmembrane helix</keyword>
<dbReference type="AlphaFoldDB" id="A0A9X4BG18"/>
<gene>
    <name evidence="2" type="ORF">OD750_005895</name>
</gene>
<sequence>MAKARGVDRLRTILLAGPAERQGAIRRLRRRCNSNLREAKARGIGSDEACCSRPGLALCPPCRRLRTCTTMIEYLFERIVRTALERSSMQTVVLVLFALFALIAAIVPVMLLLGFFAH</sequence>
<dbReference type="EMBL" id="JAOVZO020000003">
    <property type="protein sequence ID" value="MDC8012075.1"/>
    <property type="molecule type" value="Genomic_DNA"/>
</dbReference>
<accession>A0A9X4BG18</accession>
<feature type="transmembrane region" description="Helical" evidence="1">
    <location>
        <begin position="91"/>
        <end position="117"/>
    </location>
</feature>